<dbReference type="SMART" id="SM00239">
    <property type="entry name" value="C2"/>
    <property type="match status" value="2"/>
</dbReference>
<feature type="compositionally biased region" description="Polar residues" evidence="3">
    <location>
        <begin position="377"/>
        <end position="387"/>
    </location>
</feature>
<reference evidence="5" key="1">
    <citation type="submission" date="2022-01" db="EMBL/GenBank/DDBJ databases">
        <title>Comparative genomics reveals a dynamic genome evolution in the ectomycorrhizal milk-cap (Lactarius) mushrooms.</title>
        <authorList>
            <consortium name="DOE Joint Genome Institute"/>
            <person name="Lebreton A."/>
            <person name="Tang N."/>
            <person name="Kuo A."/>
            <person name="LaButti K."/>
            <person name="Drula E."/>
            <person name="Barry K."/>
            <person name="Clum A."/>
            <person name="Lipzen A."/>
            <person name="Mousain D."/>
            <person name="Ng V."/>
            <person name="Wang R."/>
            <person name="Wang X."/>
            <person name="Dai Y."/>
            <person name="Henrissat B."/>
            <person name="Grigoriev I.V."/>
            <person name="Guerin-Laguette A."/>
            <person name="Yu F."/>
            <person name="Martin F.M."/>
        </authorList>
    </citation>
    <scope>NUCLEOTIDE SEQUENCE</scope>
    <source>
        <strain evidence="5">QP</strain>
    </source>
</reference>
<dbReference type="SUPFAM" id="SSF49562">
    <property type="entry name" value="C2 domain (Calcium/lipid-binding domain, CaLB)"/>
    <property type="match status" value="2"/>
</dbReference>
<feature type="domain" description="C2" evidence="4">
    <location>
        <begin position="22"/>
        <end position="142"/>
    </location>
</feature>
<evidence type="ECO:0000313" key="5">
    <source>
        <dbReference type="EMBL" id="KAH8991229.1"/>
    </source>
</evidence>
<proteinExistence type="predicted"/>
<evidence type="ECO:0000256" key="2">
    <source>
        <dbReference type="ARBA" id="ARBA00022837"/>
    </source>
</evidence>
<comment type="caution">
    <text evidence="5">The sequence shown here is derived from an EMBL/GenBank/DDBJ whole genome shotgun (WGS) entry which is preliminary data.</text>
</comment>
<dbReference type="Proteomes" id="UP001201163">
    <property type="component" value="Unassembled WGS sequence"/>
</dbReference>
<keyword evidence="1" id="KW-0479">Metal-binding</keyword>
<dbReference type="PROSITE" id="PS50004">
    <property type="entry name" value="C2"/>
    <property type="match status" value="2"/>
</dbReference>
<dbReference type="EMBL" id="JAKELL010000027">
    <property type="protein sequence ID" value="KAH8991229.1"/>
    <property type="molecule type" value="Genomic_DNA"/>
</dbReference>
<evidence type="ECO:0000259" key="4">
    <source>
        <dbReference type="PROSITE" id="PS50004"/>
    </source>
</evidence>
<gene>
    <name evidence="5" type="ORF">EDB92DRAFT_1861585</name>
</gene>
<feature type="domain" description="C2" evidence="4">
    <location>
        <begin position="178"/>
        <end position="303"/>
    </location>
</feature>
<organism evidence="5 6">
    <name type="scientific">Lactarius akahatsu</name>
    <dbReference type="NCBI Taxonomy" id="416441"/>
    <lineage>
        <taxon>Eukaryota</taxon>
        <taxon>Fungi</taxon>
        <taxon>Dikarya</taxon>
        <taxon>Basidiomycota</taxon>
        <taxon>Agaricomycotina</taxon>
        <taxon>Agaricomycetes</taxon>
        <taxon>Russulales</taxon>
        <taxon>Russulaceae</taxon>
        <taxon>Lactarius</taxon>
    </lineage>
</organism>
<evidence type="ECO:0000256" key="3">
    <source>
        <dbReference type="SAM" id="MobiDB-lite"/>
    </source>
</evidence>
<dbReference type="Pfam" id="PF00168">
    <property type="entry name" value="C2"/>
    <property type="match status" value="2"/>
</dbReference>
<dbReference type="InterPro" id="IPR000008">
    <property type="entry name" value="C2_dom"/>
</dbReference>
<feature type="region of interest" description="Disordered" evidence="3">
    <location>
        <begin position="359"/>
        <end position="387"/>
    </location>
</feature>
<accession>A0AAD4LGB6</accession>
<dbReference type="InterPro" id="IPR035892">
    <property type="entry name" value="C2_domain_sf"/>
</dbReference>
<dbReference type="GO" id="GO:0005509">
    <property type="term" value="F:calcium ion binding"/>
    <property type="evidence" value="ECO:0007669"/>
    <property type="project" value="TreeGrafter"/>
</dbReference>
<sequence>MSSSNTITNPSRTKRHHTCILCRGNSGDHLDETPIIIFRVQVILCNDLGTKGYNGSHDTSRLRSFVTVSYLGKRFQTPVFKRSHDELKDATFHFPICTSLVLKPSTLELVVWNKDVIRNKYLGECSLPVDPWSKETGFAFDDPSNERLSVTLVSSRPTTTAHGSICFKAGFVHPNSPASGRTLIDLVRAFPLSDNGHIGIVVLEICSAKDLPNWPNVTHTGWDVDPFVKVSTGNKVVGTTRVIKHSRYPVWNQQLDFPVRQSDKSIRLAVFDWDRFTYDDYIGEAEINISEFSEPVKNVFKVGLYPDDLPTMREFELPLNPVKKPGRVYKTHPVIKFRASYQPYGKLWNHVCDMDLTRKTSRGEPTSVPRSPGPASPTDSTQAPAYK</sequence>
<evidence type="ECO:0000313" key="6">
    <source>
        <dbReference type="Proteomes" id="UP001201163"/>
    </source>
</evidence>
<dbReference type="Gene3D" id="2.60.40.150">
    <property type="entry name" value="C2 domain"/>
    <property type="match status" value="2"/>
</dbReference>
<evidence type="ECO:0000256" key="1">
    <source>
        <dbReference type="ARBA" id="ARBA00022723"/>
    </source>
</evidence>
<name>A0AAD4LGB6_9AGAM</name>
<keyword evidence="6" id="KW-1185">Reference proteome</keyword>
<dbReference type="AlphaFoldDB" id="A0AAD4LGB6"/>
<protein>
    <submittedName>
        <fullName evidence="5">C2 domain-containing protein</fullName>
    </submittedName>
</protein>
<dbReference type="PANTHER" id="PTHR45911:SF4">
    <property type="entry name" value="MULTIPLE C2 AND TRANSMEMBRANE DOMAIN-CONTAINING PROTEIN"/>
    <property type="match status" value="1"/>
</dbReference>
<keyword evidence="2" id="KW-0106">Calcium</keyword>
<dbReference type="GO" id="GO:0016020">
    <property type="term" value="C:membrane"/>
    <property type="evidence" value="ECO:0007669"/>
    <property type="project" value="TreeGrafter"/>
</dbReference>
<dbReference type="PANTHER" id="PTHR45911">
    <property type="entry name" value="C2 DOMAIN-CONTAINING PROTEIN"/>
    <property type="match status" value="1"/>
</dbReference>